<proteinExistence type="predicted"/>
<evidence type="ECO:0000313" key="2">
    <source>
        <dbReference type="Proteomes" id="UP000019593"/>
    </source>
</evidence>
<evidence type="ECO:0000313" key="1">
    <source>
        <dbReference type="EMBL" id="AHM02903.1"/>
    </source>
</evidence>
<dbReference type="Proteomes" id="UP000019593">
    <property type="component" value="Chromosome"/>
</dbReference>
<dbReference type="STRING" id="1294273.roselon_00459"/>
<keyword evidence="2" id="KW-1185">Reference proteome</keyword>
<protein>
    <submittedName>
        <fullName evidence="1">Uncharacterized protein</fullName>
    </submittedName>
</protein>
<dbReference type="KEGG" id="red:roselon_00459"/>
<dbReference type="HOGENOM" id="CLU_1007898_0_0_5"/>
<sequence>MHHKGGTLDPAPLVHDLLALIERDDRSMILSGETLASGRLRPPHFEALMEVFHRHFDVIHAIAYIREPVSMIRSIMQQAIKTGPRPFDPGGFYPNYRARLGRWVDAIGAAQCDVIPFDAANLHDGDLLRDFAARVGADGPVRAEPARNRSLSAEGFALLWAINPRLARHTQAHRKEILRKLLGYGDTPFEIDPDACARVIAARRPDIDWIESAMGCPLPPYRPIPDAVIFRSEDEILGYADGLGVDLDALAQGKALRRHSLVQRVKRRLTGAARSR</sequence>
<reference evidence="1 2" key="1">
    <citation type="submission" date="2013-03" db="EMBL/GenBank/DDBJ databases">
        <authorList>
            <person name="Fiebig A."/>
            <person name="Goeker M."/>
            <person name="Klenk H.-P.P."/>
        </authorList>
    </citation>
    <scope>NUCLEOTIDE SEQUENCE [LARGE SCALE GENOMIC DNA]</scope>
    <source>
        <strain evidence="2">DSM 19469</strain>
    </source>
</reference>
<dbReference type="eggNOG" id="ENOG5032XS1">
    <property type="taxonomic scope" value="Bacteria"/>
</dbReference>
<accession>W8RPI8</accession>
<name>W8RPI8_9RHOB</name>
<dbReference type="AlphaFoldDB" id="W8RPI8"/>
<gene>
    <name evidence="1" type="ORF">roselon_00459</name>
</gene>
<organism evidence="1 2">
    <name type="scientific">Roseicyclus elongatus DSM 19469</name>
    <dbReference type="NCBI Taxonomy" id="1294273"/>
    <lineage>
        <taxon>Bacteria</taxon>
        <taxon>Pseudomonadati</taxon>
        <taxon>Pseudomonadota</taxon>
        <taxon>Alphaproteobacteria</taxon>
        <taxon>Rhodobacterales</taxon>
        <taxon>Roseobacteraceae</taxon>
        <taxon>Roseicyclus</taxon>
    </lineage>
</organism>
<dbReference type="EMBL" id="CP004372">
    <property type="protein sequence ID" value="AHM02903.1"/>
    <property type="molecule type" value="Genomic_DNA"/>
</dbReference>